<dbReference type="eggNOG" id="COG3209">
    <property type="taxonomic scope" value="Bacteria"/>
</dbReference>
<dbReference type="HOGENOM" id="CLU_123178_0_0_6"/>
<dbReference type="Proteomes" id="UP000023785">
    <property type="component" value="Unassembled WGS sequence"/>
</dbReference>
<keyword evidence="2" id="KW-1185">Reference proteome</keyword>
<dbReference type="EMBL" id="AYER01000007">
    <property type="protein sequence ID" value="ESK38450.1"/>
    <property type="molecule type" value="Genomic_DNA"/>
</dbReference>
<reference evidence="1 2" key="1">
    <citation type="submission" date="2013-10" db="EMBL/GenBank/DDBJ databases">
        <title>The Genome Sequence of Acinetobacter nectaris CIP 110549.</title>
        <authorList>
            <consortium name="The Broad Institute Genomics Platform"/>
            <consortium name="The Broad Institute Genome Sequencing Center for Infectious Disease"/>
            <person name="Cerqueira G."/>
            <person name="Feldgarden M."/>
            <person name="Courvalin P."/>
            <person name="Grillot-Courvalin C."/>
            <person name="Clermont D."/>
            <person name="Rocha E."/>
            <person name="Yoon E.-J."/>
            <person name="Nemec A."/>
            <person name="Young S.K."/>
            <person name="Zeng Q."/>
            <person name="Gargeya S."/>
            <person name="Fitzgerald M."/>
            <person name="Abouelleil A."/>
            <person name="Alvarado L."/>
            <person name="Berlin A.M."/>
            <person name="Chapman S.B."/>
            <person name="Gainer-Dewar J."/>
            <person name="Goldberg J."/>
            <person name="Gnerre S."/>
            <person name="Griggs A."/>
            <person name="Gujja S."/>
            <person name="Hansen M."/>
            <person name="Howarth C."/>
            <person name="Imamovic A."/>
            <person name="Ireland A."/>
            <person name="Larimer J."/>
            <person name="McCowan C."/>
            <person name="Murphy C."/>
            <person name="Pearson M."/>
            <person name="Poon T.W."/>
            <person name="Priest M."/>
            <person name="Roberts A."/>
            <person name="Saif S."/>
            <person name="Shea T."/>
            <person name="Sykes S."/>
            <person name="Wortman J."/>
            <person name="Nusbaum C."/>
            <person name="Birren B."/>
        </authorList>
    </citation>
    <scope>NUCLEOTIDE SEQUENCE [LARGE SCALE GENOMIC DNA]</scope>
    <source>
        <strain evidence="1 2">CIP 110549</strain>
    </source>
</reference>
<evidence type="ECO:0000313" key="1">
    <source>
        <dbReference type="EMBL" id="ESK38450.1"/>
    </source>
</evidence>
<name>V2TQY4_9GAMM</name>
<proteinExistence type="predicted"/>
<gene>
    <name evidence="1" type="ORF">P256_01989</name>
</gene>
<organism evidence="1 2">
    <name type="scientific">Acinetobacter nectaris CIP 110549</name>
    <dbReference type="NCBI Taxonomy" id="1392540"/>
    <lineage>
        <taxon>Bacteria</taxon>
        <taxon>Pseudomonadati</taxon>
        <taxon>Pseudomonadota</taxon>
        <taxon>Gammaproteobacteria</taxon>
        <taxon>Moraxellales</taxon>
        <taxon>Moraxellaceae</taxon>
        <taxon>Acinetobacter</taxon>
    </lineage>
</organism>
<accession>V2TQY4</accession>
<sequence length="189" mass="21705">MIHSEYIFDMNDINSPITHNLFINTQSISQITSKQRRAPNKHKFSQTFYFSDNLSETATTKYQTLLPHINIDKFTQALEGISATVSQFQCAKSIRIALETAGAKILKHPVAASDWGHTLESLGYKKIQPAFDQPLEGDIYIIKRTKRHNYGHIAGYTGTEWVSDYKQPTYEVYHDSGVRYQYYRLDTSS</sequence>
<dbReference type="OrthoDB" id="5522511at2"/>
<evidence type="ECO:0000313" key="2">
    <source>
        <dbReference type="Proteomes" id="UP000023785"/>
    </source>
</evidence>
<evidence type="ECO:0008006" key="3">
    <source>
        <dbReference type="Google" id="ProtNLM"/>
    </source>
</evidence>
<dbReference type="Gene3D" id="3.90.1720.10">
    <property type="entry name" value="endopeptidase domain like (from Nostoc punctiforme)"/>
    <property type="match status" value="1"/>
</dbReference>
<dbReference type="RefSeq" id="WP_023273607.1">
    <property type="nucleotide sequence ID" value="NZ_KI530734.1"/>
</dbReference>
<protein>
    <recommendedName>
        <fullName evidence="3">Peptidase C51 domain-containing protein</fullName>
    </recommendedName>
</protein>
<dbReference type="AlphaFoldDB" id="V2TQY4"/>
<comment type="caution">
    <text evidence="1">The sequence shown here is derived from an EMBL/GenBank/DDBJ whole genome shotgun (WGS) entry which is preliminary data.</text>
</comment>
<dbReference type="PATRIC" id="fig|1392540.3.peg.1919"/>